<dbReference type="Gene3D" id="3.15.10.30">
    <property type="entry name" value="Haemolymph juvenile hormone binding protein"/>
    <property type="match status" value="1"/>
</dbReference>
<dbReference type="InterPro" id="IPR010562">
    <property type="entry name" value="Haemolymph_juvenile_hormone-bd"/>
</dbReference>
<evidence type="ECO:0000313" key="3">
    <source>
        <dbReference type="Proteomes" id="UP001307889"/>
    </source>
</evidence>
<gene>
    <name evidence="2" type="ORF">NTJ_15156</name>
</gene>
<dbReference type="PANTHER" id="PTHR11008">
    <property type="entry name" value="PROTEIN TAKEOUT-LIKE PROTEIN"/>
    <property type="match status" value="1"/>
</dbReference>
<feature type="chain" id="PRO_5046613629" evidence="1">
    <location>
        <begin position="20"/>
        <end position="247"/>
    </location>
</feature>
<protein>
    <submittedName>
        <fullName evidence="2">JHBP</fullName>
    </submittedName>
</protein>
<dbReference type="EMBL" id="AP028922">
    <property type="protein sequence ID" value="BET02338.1"/>
    <property type="molecule type" value="Genomic_DNA"/>
</dbReference>
<reference evidence="2 3" key="1">
    <citation type="submission" date="2023-09" db="EMBL/GenBank/DDBJ databases">
        <title>Nesidiocoris tenuis whole genome shotgun sequence.</title>
        <authorList>
            <person name="Shibata T."/>
            <person name="Shimoda M."/>
            <person name="Kobayashi T."/>
            <person name="Uehara T."/>
        </authorList>
    </citation>
    <scope>NUCLEOTIDE SEQUENCE [LARGE SCALE GENOMIC DNA]</scope>
    <source>
        <strain evidence="2 3">Japan</strain>
    </source>
</reference>
<dbReference type="SMART" id="SM00700">
    <property type="entry name" value="JHBP"/>
    <property type="match status" value="1"/>
</dbReference>
<accession>A0ABN7BH88</accession>
<evidence type="ECO:0000256" key="1">
    <source>
        <dbReference type="SAM" id="SignalP"/>
    </source>
</evidence>
<sequence>MKSITFFLTLAVTCCAVYGVDFPSSWKTCKWTDAKANDCLKGAITAAAKSLKDGNKELDIEPMDPMVIDALSIEQGSSAVNLKLSFKNLKMFGMANVVIDRAVPDMKKNKFVLDYHTTTPLRLEGDYTSKGRILLIPINGVGKSTLILDNFKGSIIFNMKRTMKDGQEYLEVTKTDIIINTSRLHLNFKRNDPSQETFSKNLNTFLNANWQDLLEDLKPSISRAFSATFKSTANKIFSKFPLSKISS</sequence>
<evidence type="ECO:0000313" key="2">
    <source>
        <dbReference type="EMBL" id="BET02338.1"/>
    </source>
</evidence>
<dbReference type="Pfam" id="PF06585">
    <property type="entry name" value="JHBP"/>
    <property type="match status" value="1"/>
</dbReference>
<proteinExistence type="predicted"/>
<keyword evidence="1" id="KW-0732">Signal</keyword>
<organism evidence="2 3">
    <name type="scientific">Nesidiocoris tenuis</name>
    <dbReference type="NCBI Taxonomy" id="355587"/>
    <lineage>
        <taxon>Eukaryota</taxon>
        <taxon>Metazoa</taxon>
        <taxon>Ecdysozoa</taxon>
        <taxon>Arthropoda</taxon>
        <taxon>Hexapoda</taxon>
        <taxon>Insecta</taxon>
        <taxon>Pterygota</taxon>
        <taxon>Neoptera</taxon>
        <taxon>Paraneoptera</taxon>
        <taxon>Hemiptera</taxon>
        <taxon>Heteroptera</taxon>
        <taxon>Panheteroptera</taxon>
        <taxon>Cimicomorpha</taxon>
        <taxon>Miridae</taxon>
        <taxon>Dicyphina</taxon>
        <taxon>Nesidiocoris</taxon>
    </lineage>
</organism>
<name>A0ABN7BH88_9HEMI</name>
<dbReference type="PANTHER" id="PTHR11008:SF32">
    <property type="entry name" value="CIRCADIAN CLOCK-CONTROLLED PROTEIN DAYWAKE-RELATED"/>
    <property type="match status" value="1"/>
</dbReference>
<feature type="signal peptide" evidence="1">
    <location>
        <begin position="1"/>
        <end position="19"/>
    </location>
</feature>
<dbReference type="InterPro" id="IPR038606">
    <property type="entry name" value="To_sf"/>
</dbReference>
<dbReference type="Proteomes" id="UP001307889">
    <property type="component" value="Chromosome 14"/>
</dbReference>
<keyword evidence="3" id="KW-1185">Reference proteome</keyword>